<organism evidence="1">
    <name type="scientific">uncultured Rubrobacteraceae bacterium</name>
    <dbReference type="NCBI Taxonomy" id="349277"/>
    <lineage>
        <taxon>Bacteria</taxon>
        <taxon>Bacillati</taxon>
        <taxon>Actinomycetota</taxon>
        <taxon>Rubrobacteria</taxon>
        <taxon>Rubrobacterales</taxon>
        <taxon>Rubrobacteraceae</taxon>
        <taxon>environmental samples</taxon>
    </lineage>
</organism>
<evidence type="ECO:0008006" key="2">
    <source>
        <dbReference type="Google" id="ProtNLM"/>
    </source>
</evidence>
<gene>
    <name evidence="1" type="ORF">AVDCRST_MAG05-93</name>
</gene>
<dbReference type="InterPro" id="IPR011051">
    <property type="entry name" value="RmlC_Cupin_sf"/>
</dbReference>
<accession>A0A6J4RCF5</accession>
<protein>
    <recommendedName>
        <fullName evidence="2">Cupin 2 conserved barrel domain-containing protein</fullName>
    </recommendedName>
</protein>
<dbReference type="EMBL" id="CADCVM010000017">
    <property type="protein sequence ID" value="CAA9466376.1"/>
    <property type="molecule type" value="Genomic_DNA"/>
</dbReference>
<sequence>PPAASGDVLVGLLGSGQPTSTPGMELILRRTVFAPGEGIPPHSHPGSIVIVVDAGTWSYTPLGGSIRLTRAAVDGTPTPAEEVEMGVELILTKGDALFVEDPQDDIRNAGEDDVVLLIAGLTPVGEPFTTLMDDMEMEGTPAA</sequence>
<dbReference type="AlphaFoldDB" id="A0A6J4RCF5"/>
<feature type="non-terminal residue" evidence="1">
    <location>
        <position position="1"/>
    </location>
</feature>
<name>A0A6J4RCF5_9ACTN</name>
<dbReference type="Gene3D" id="2.60.120.10">
    <property type="entry name" value="Jelly Rolls"/>
    <property type="match status" value="1"/>
</dbReference>
<dbReference type="InterPro" id="IPR014710">
    <property type="entry name" value="RmlC-like_jellyroll"/>
</dbReference>
<dbReference type="SUPFAM" id="SSF51182">
    <property type="entry name" value="RmlC-like cupins"/>
    <property type="match status" value="1"/>
</dbReference>
<proteinExistence type="predicted"/>
<evidence type="ECO:0000313" key="1">
    <source>
        <dbReference type="EMBL" id="CAA9466376.1"/>
    </source>
</evidence>
<reference evidence="1" key="1">
    <citation type="submission" date="2020-02" db="EMBL/GenBank/DDBJ databases">
        <authorList>
            <person name="Meier V. D."/>
        </authorList>
    </citation>
    <scope>NUCLEOTIDE SEQUENCE</scope>
    <source>
        <strain evidence="1">AVDCRST_MAG05</strain>
    </source>
</reference>